<evidence type="ECO:0000313" key="3">
    <source>
        <dbReference type="Proteomes" id="UP000032180"/>
    </source>
</evidence>
<keyword evidence="1" id="KW-0812">Transmembrane</keyword>
<accession>A0A0D9WSP3</accession>
<feature type="transmembrane region" description="Helical" evidence="1">
    <location>
        <begin position="234"/>
        <end position="259"/>
    </location>
</feature>
<dbReference type="HOGENOM" id="CLU_1009558_0_0_1"/>
<proteinExistence type="predicted"/>
<dbReference type="STRING" id="77586.A0A0D9WSP3"/>
<dbReference type="eggNOG" id="KOG1502">
    <property type="taxonomic scope" value="Eukaryota"/>
</dbReference>
<dbReference type="Proteomes" id="UP000032180">
    <property type="component" value="Chromosome 6"/>
</dbReference>
<keyword evidence="1" id="KW-1133">Transmembrane helix</keyword>
<protein>
    <submittedName>
        <fullName evidence="2">Uncharacterized protein</fullName>
    </submittedName>
</protein>
<dbReference type="EnsemblPlants" id="LPERR06G19100.1">
    <property type="protein sequence ID" value="LPERR06G19100.1"/>
    <property type="gene ID" value="LPERR06G19100"/>
</dbReference>
<reference evidence="2 3" key="1">
    <citation type="submission" date="2012-08" db="EMBL/GenBank/DDBJ databases">
        <title>Oryza genome evolution.</title>
        <authorList>
            <person name="Wing R.A."/>
        </authorList>
    </citation>
    <scope>NUCLEOTIDE SEQUENCE</scope>
</reference>
<reference evidence="3" key="2">
    <citation type="submission" date="2013-12" db="EMBL/GenBank/DDBJ databases">
        <authorList>
            <person name="Yu Y."/>
            <person name="Lee S."/>
            <person name="de Baynast K."/>
            <person name="Wissotski M."/>
            <person name="Liu L."/>
            <person name="Talag J."/>
            <person name="Goicoechea J."/>
            <person name="Angelova A."/>
            <person name="Jetty R."/>
            <person name="Kudrna D."/>
            <person name="Golser W."/>
            <person name="Rivera L."/>
            <person name="Zhang J."/>
            <person name="Wing R."/>
        </authorList>
    </citation>
    <scope>NUCLEOTIDE SEQUENCE</scope>
</reference>
<dbReference type="AlphaFoldDB" id="A0A0D9WSP3"/>
<evidence type="ECO:0000256" key="1">
    <source>
        <dbReference type="SAM" id="Phobius"/>
    </source>
</evidence>
<name>A0A0D9WSP3_9ORYZ</name>
<sequence length="276" mass="30131">MNLLPEEILESGVDYMLAFGCLGAIEYEASFAQQSMEVAASQQWRNGRGAALATGNGVQYKNTADAAVDAVREDLRQCEESKTVKRGIHTASISAASPLIDLAGSAGYKSFIDESCWTPLDVDYPLRSAQFNPSLAGRFICSAAFPTIHDITGLYATKTEEELVRVLPAVYKLGELGFRFKYGMEQILDASVGCAVRLGYIDAAKLKSSSSHSKDESMACSAFRTDLKDKMDDLFLAVVLVCNLFCTFLNICHVSHGVFHVSDNRNVRLVSMHRAS</sequence>
<dbReference type="Gramene" id="LPERR06G19100.1">
    <property type="protein sequence ID" value="LPERR06G19100.1"/>
    <property type="gene ID" value="LPERR06G19100"/>
</dbReference>
<reference evidence="2" key="3">
    <citation type="submission" date="2015-04" db="UniProtKB">
        <authorList>
            <consortium name="EnsemblPlants"/>
        </authorList>
    </citation>
    <scope>IDENTIFICATION</scope>
</reference>
<keyword evidence="3" id="KW-1185">Reference proteome</keyword>
<keyword evidence="1" id="KW-0472">Membrane</keyword>
<dbReference type="Gene3D" id="3.40.50.720">
    <property type="entry name" value="NAD(P)-binding Rossmann-like Domain"/>
    <property type="match status" value="2"/>
</dbReference>
<organism evidence="2 3">
    <name type="scientific">Leersia perrieri</name>
    <dbReference type="NCBI Taxonomy" id="77586"/>
    <lineage>
        <taxon>Eukaryota</taxon>
        <taxon>Viridiplantae</taxon>
        <taxon>Streptophyta</taxon>
        <taxon>Embryophyta</taxon>
        <taxon>Tracheophyta</taxon>
        <taxon>Spermatophyta</taxon>
        <taxon>Magnoliopsida</taxon>
        <taxon>Liliopsida</taxon>
        <taxon>Poales</taxon>
        <taxon>Poaceae</taxon>
        <taxon>BOP clade</taxon>
        <taxon>Oryzoideae</taxon>
        <taxon>Oryzeae</taxon>
        <taxon>Oryzinae</taxon>
        <taxon>Leersia</taxon>
    </lineage>
</organism>
<evidence type="ECO:0000313" key="2">
    <source>
        <dbReference type="EnsemblPlants" id="LPERR06G19100.1"/>
    </source>
</evidence>